<feature type="compositionally biased region" description="Basic and acidic residues" evidence="1">
    <location>
        <begin position="357"/>
        <end position="376"/>
    </location>
</feature>
<feature type="compositionally biased region" description="Pro residues" evidence="1">
    <location>
        <begin position="395"/>
        <end position="405"/>
    </location>
</feature>
<sequence>MPQRSGTPNLAGLSNKRDIIADLYTECMKFYRIVLRRTSLNRDIPKSIYRGLESSYSSLILWAQGYGVAAGNLDRLLKKSRLLQRMTLEPLIRICRVLMQRLHIQFTSRSSDSTQKNKLLLCLSEAKIVWYTIQDELQDPENEGGAYLYTSDSLDEDSLEDMVADLKTDVQCLIDLDSMYECPISDLDSGPSSQHGGTLASRDQCQKFVDQIYRQFPLADRDLVHQLAWFLNGFHLVRESKLKSKHQTEAEVLLKTDVEDALKFYFKTLTLHERFDSICPLCGEYAENNQGVVKLHIPQHVDKLYLLALPPTVNKASKDDSTESNATEKESSKSLSTNLPQRNKGKEVPSFTNRHPGLHDSTKNDPKNDAGIKKFSDQGFPLKQEIAANPKASFRPPPDFLPHLD</sequence>
<protein>
    <submittedName>
        <fullName evidence="2">Uncharacterized protein</fullName>
    </submittedName>
</protein>
<dbReference type="AlphaFoldDB" id="A0AAD4Q1G0"/>
<keyword evidence="3" id="KW-1185">Reference proteome</keyword>
<dbReference type="EMBL" id="JAJTJA010000003">
    <property type="protein sequence ID" value="KAH8702244.1"/>
    <property type="molecule type" value="Genomic_DNA"/>
</dbReference>
<reference evidence="2" key="1">
    <citation type="submission" date="2021-12" db="EMBL/GenBank/DDBJ databases">
        <title>Convergent genome expansion in fungi linked to evolution of root-endophyte symbiosis.</title>
        <authorList>
            <consortium name="DOE Joint Genome Institute"/>
            <person name="Ke Y.-H."/>
            <person name="Bonito G."/>
            <person name="Liao H.-L."/>
            <person name="Looney B."/>
            <person name="Rojas-Flechas A."/>
            <person name="Nash J."/>
            <person name="Hameed K."/>
            <person name="Schadt C."/>
            <person name="Martin F."/>
            <person name="Crous P.W."/>
            <person name="Miettinen O."/>
            <person name="Magnuson J.K."/>
            <person name="Labbe J."/>
            <person name="Jacobson D."/>
            <person name="Doktycz M.J."/>
            <person name="Veneault-Fourrey C."/>
            <person name="Kuo A."/>
            <person name="Mondo S."/>
            <person name="Calhoun S."/>
            <person name="Riley R."/>
            <person name="Ohm R."/>
            <person name="LaButti K."/>
            <person name="Andreopoulos B."/>
            <person name="Pangilinan J."/>
            <person name="Nolan M."/>
            <person name="Tritt A."/>
            <person name="Clum A."/>
            <person name="Lipzen A."/>
            <person name="Daum C."/>
            <person name="Barry K."/>
            <person name="Grigoriev I.V."/>
            <person name="Vilgalys R."/>
        </authorList>
    </citation>
    <scope>NUCLEOTIDE SEQUENCE</scope>
    <source>
        <strain evidence="2">PMI_201</strain>
    </source>
</reference>
<organism evidence="2 3">
    <name type="scientific">Talaromyces proteolyticus</name>
    <dbReference type="NCBI Taxonomy" id="1131652"/>
    <lineage>
        <taxon>Eukaryota</taxon>
        <taxon>Fungi</taxon>
        <taxon>Dikarya</taxon>
        <taxon>Ascomycota</taxon>
        <taxon>Pezizomycotina</taxon>
        <taxon>Eurotiomycetes</taxon>
        <taxon>Eurotiomycetidae</taxon>
        <taxon>Eurotiales</taxon>
        <taxon>Trichocomaceae</taxon>
        <taxon>Talaromyces</taxon>
        <taxon>Talaromyces sect. Bacilispori</taxon>
    </lineage>
</organism>
<dbReference type="GeneID" id="70250263"/>
<feature type="compositionally biased region" description="Basic and acidic residues" evidence="1">
    <location>
        <begin position="316"/>
        <end position="332"/>
    </location>
</feature>
<dbReference type="Proteomes" id="UP001201262">
    <property type="component" value="Unassembled WGS sequence"/>
</dbReference>
<feature type="region of interest" description="Disordered" evidence="1">
    <location>
        <begin position="315"/>
        <end position="405"/>
    </location>
</feature>
<evidence type="ECO:0000313" key="3">
    <source>
        <dbReference type="Proteomes" id="UP001201262"/>
    </source>
</evidence>
<name>A0AAD4Q1G0_9EURO</name>
<accession>A0AAD4Q1G0</accession>
<evidence type="ECO:0000313" key="2">
    <source>
        <dbReference type="EMBL" id="KAH8702244.1"/>
    </source>
</evidence>
<dbReference type="RefSeq" id="XP_046075620.1">
    <property type="nucleotide sequence ID" value="XM_046219976.1"/>
</dbReference>
<gene>
    <name evidence="2" type="ORF">BGW36DRAFT_424526</name>
</gene>
<proteinExistence type="predicted"/>
<evidence type="ECO:0000256" key="1">
    <source>
        <dbReference type="SAM" id="MobiDB-lite"/>
    </source>
</evidence>
<comment type="caution">
    <text evidence="2">The sequence shown here is derived from an EMBL/GenBank/DDBJ whole genome shotgun (WGS) entry which is preliminary data.</text>
</comment>